<organism evidence="3 4">
    <name type="scientific">Fusarium proliferatum (strain ET1)</name>
    <name type="common">Orchid endophyte fungus</name>
    <dbReference type="NCBI Taxonomy" id="1227346"/>
    <lineage>
        <taxon>Eukaryota</taxon>
        <taxon>Fungi</taxon>
        <taxon>Dikarya</taxon>
        <taxon>Ascomycota</taxon>
        <taxon>Pezizomycotina</taxon>
        <taxon>Sordariomycetes</taxon>
        <taxon>Hypocreomycetidae</taxon>
        <taxon>Hypocreales</taxon>
        <taxon>Nectriaceae</taxon>
        <taxon>Fusarium</taxon>
        <taxon>Fusarium fujikuroi species complex</taxon>
    </lineage>
</organism>
<gene>
    <name evidence="3" type="ORF">FPRO_03769</name>
</gene>
<comment type="caution">
    <text evidence="3">The sequence shown here is derived from an EMBL/GenBank/DDBJ whole genome shotgun (WGS) entry which is preliminary data.</text>
</comment>
<dbReference type="GeneID" id="42048654"/>
<name>A0A1L7V503_FUSPR</name>
<dbReference type="VEuPathDB" id="FungiDB:FPRO_03769"/>
<evidence type="ECO:0000256" key="1">
    <source>
        <dbReference type="SAM" id="MobiDB-lite"/>
    </source>
</evidence>
<sequence>MKHSSAFLFCSLLYGVASSSDLSSDCISTHLLPVISTSSFVPILTELAPEATHVAPTSIPGASKAAESGSGSGSEPESVSGLANPSNASPASVEPNFPSVGVLSIKGSGYVNPTDTVPTPSSSAHPDYVSGVPGNIVSNISRAMYLAGSISLIIHLADLF</sequence>
<feature type="compositionally biased region" description="Low complexity" evidence="1">
    <location>
        <begin position="61"/>
        <end position="81"/>
    </location>
</feature>
<accession>A0A1L7V503</accession>
<dbReference type="Proteomes" id="UP000183971">
    <property type="component" value="Unassembled WGS sequence"/>
</dbReference>
<dbReference type="RefSeq" id="XP_031076564.1">
    <property type="nucleotide sequence ID" value="XM_031225982.1"/>
</dbReference>
<evidence type="ECO:0000256" key="2">
    <source>
        <dbReference type="SAM" id="SignalP"/>
    </source>
</evidence>
<protein>
    <submittedName>
        <fullName evidence="3">Uncharacterized protein</fullName>
    </submittedName>
</protein>
<reference evidence="4" key="1">
    <citation type="journal article" date="2016" name="Genome Biol. Evol.">
        <title>Comparative 'omics' of the Fusarium fujikuroi species complex highlights differences in genetic potential and metabolite synthesis.</title>
        <authorList>
            <person name="Niehaus E.-M."/>
            <person name="Muensterkoetter M."/>
            <person name="Proctor R.H."/>
            <person name="Brown D.W."/>
            <person name="Sharon A."/>
            <person name="Idan Y."/>
            <person name="Oren-Young L."/>
            <person name="Sieber C.M."/>
            <person name="Novak O."/>
            <person name="Pencik A."/>
            <person name="Tarkowska D."/>
            <person name="Hromadova K."/>
            <person name="Freeman S."/>
            <person name="Maymon M."/>
            <person name="Elazar M."/>
            <person name="Youssef S.A."/>
            <person name="El-Shabrawy E.S.M."/>
            <person name="Shalaby A.B.A."/>
            <person name="Houterman P."/>
            <person name="Brock N.L."/>
            <person name="Burkhardt I."/>
            <person name="Tsavkelova E.A."/>
            <person name="Dickschat J.S."/>
            <person name="Galuszka P."/>
            <person name="Gueldener U."/>
            <person name="Tudzynski B."/>
        </authorList>
    </citation>
    <scope>NUCLEOTIDE SEQUENCE [LARGE SCALE GENOMIC DNA]</scope>
    <source>
        <strain evidence="4">ET1</strain>
    </source>
</reference>
<feature type="signal peptide" evidence="2">
    <location>
        <begin position="1"/>
        <end position="19"/>
    </location>
</feature>
<feature type="chain" id="PRO_5009874909" evidence="2">
    <location>
        <begin position="20"/>
        <end position="160"/>
    </location>
</feature>
<feature type="region of interest" description="Disordered" evidence="1">
    <location>
        <begin position="55"/>
        <end position="93"/>
    </location>
</feature>
<keyword evidence="4" id="KW-1185">Reference proteome</keyword>
<evidence type="ECO:0000313" key="4">
    <source>
        <dbReference type="Proteomes" id="UP000183971"/>
    </source>
</evidence>
<proteinExistence type="predicted"/>
<dbReference type="AlphaFoldDB" id="A0A1L7V503"/>
<keyword evidence="2" id="KW-0732">Signal</keyword>
<evidence type="ECO:0000313" key="3">
    <source>
        <dbReference type="EMBL" id="CZR35971.1"/>
    </source>
</evidence>
<dbReference type="EMBL" id="FJOF01000002">
    <property type="protein sequence ID" value="CZR35971.1"/>
    <property type="molecule type" value="Genomic_DNA"/>
</dbReference>